<proteinExistence type="predicted"/>
<dbReference type="EMBL" id="NAJP01000112">
    <property type="protein sequence ID" value="TKA29107.1"/>
    <property type="molecule type" value="Genomic_DNA"/>
</dbReference>
<dbReference type="InterPro" id="IPR022137">
    <property type="entry name" value="Znf_prot_DUF3669"/>
</dbReference>
<dbReference type="Proteomes" id="UP000310066">
    <property type="component" value="Unassembled WGS sequence"/>
</dbReference>
<accession>A0A4U0U2M2</accession>
<name>A0A4U0U2M2_9PEZI</name>
<sequence>MDTLSLHIQYTYKVQHFDHSNMSAQDGKEISGLQREQELTIDQLVESDPGLALQRLISQTTVSSISVAESLPCTQHPGQLQLYTHIGVGTCGTVYHESGATTVLKLAKSQEWGVQLWNDYIIHSEVLAAFAKHGSAITLRIPAVHHFTTRHDAHWWTPNLPFFPRETEPTDVLVSERIMPLPRLIRDSLVNAYCSGDAARKAATRHDPANTACLARVCLGRRRRVRVKPQTCFSLRKFPLHVDQILDVGLDARPWARAMGQTLAVMHWEVGCDARDVEFVLGTRGTVVNSGRRSVDLWMLDFNQVRRMSMDEEGVDWAVHAFFENDPYFPRPHAEDAKEQQLWTVFSEAYLEMAKRCTQIATRPALAALPQMFITKVVDEQQKRLRVIGEIQARPRSLHEYENGETGGG</sequence>
<organism evidence="2 3">
    <name type="scientific">Friedmanniomyces endolithicus</name>
    <dbReference type="NCBI Taxonomy" id="329885"/>
    <lineage>
        <taxon>Eukaryota</taxon>
        <taxon>Fungi</taxon>
        <taxon>Dikarya</taxon>
        <taxon>Ascomycota</taxon>
        <taxon>Pezizomycotina</taxon>
        <taxon>Dothideomycetes</taxon>
        <taxon>Dothideomycetidae</taxon>
        <taxon>Mycosphaerellales</taxon>
        <taxon>Teratosphaeriaceae</taxon>
        <taxon>Friedmanniomyces</taxon>
    </lineage>
</organism>
<feature type="domain" description="DUF3669" evidence="1">
    <location>
        <begin position="297"/>
        <end position="359"/>
    </location>
</feature>
<dbReference type="OrthoDB" id="2993351at2759"/>
<dbReference type="PANTHER" id="PTHR40780">
    <property type="entry name" value="DUF3669 DOMAIN-CONTAINING PROTEIN"/>
    <property type="match status" value="1"/>
</dbReference>
<protein>
    <recommendedName>
        <fullName evidence="1">DUF3669 domain-containing protein</fullName>
    </recommendedName>
</protein>
<reference evidence="2 3" key="1">
    <citation type="submission" date="2017-03" db="EMBL/GenBank/DDBJ databases">
        <title>Genomes of endolithic fungi from Antarctica.</title>
        <authorList>
            <person name="Coleine C."/>
            <person name="Masonjones S."/>
            <person name="Stajich J.E."/>
        </authorList>
    </citation>
    <scope>NUCLEOTIDE SEQUENCE [LARGE SCALE GENOMIC DNA]</scope>
    <source>
        <strain evidence="2 3">CCFEE 5311</strain>
    </source>
</reference>
<dbReference type="AlphaFoldDB" id="A0A4U0U2M2"/>
<evidence type="ECO:0000259" key="1">
    <source>
        <dbReference type="Pfam" id="PF12417"/>
    </source>
</evidence>
<dbReference type="PANTHER" id="PTHR40780:SF2">
    <property type="entry name" value="DUF3669 DOMAIN-CONTAINING PROTEIN"/>
    <property type="match status" value="1"/>
</dbReference>
<gene>
    <name evidence="2" type="ORF">B0A54_16217</name>
</gene>
<dbReference type="Pfam" id="PF12417">
    <property type="entry name" value="DUF3669"/>
    <property type="match status" value="1"/>
</dbReference>
<evidence type="ECO:0000313" key="2">
    <source>
        <dbReference type="EMBL" id="TKA29107.1"/>
    </source>
</evidence>
<evidence type="ECO:0000313" key="3">
    <source>
        <dbReference type="Proteomes" id="UP000310066"/>
    </source>
</evidence>
<comment type="caution">
    <text evidence="2">The sequence shown here is derived from an EMBL/GenBank/DDBJ whole genome shotgun (WGS) entry which is preliminary data.</text>
</comment>